<sequence>MKIYRVIFKSIDIDEADNTLIITTFQNRELAEQYLKERIEELKEQEEILEQDDYIIEERKNYYERYLNGRGIEDSVSIYLEEDETYDEIMLKEKAERLEKENNYEM</sequence>
<reference evidence="1" key="1">
    <citation type="journal article" date="2021" name="PeerJ">
        <title>Extensive microbial diversity within the chicken gut microbiome revealed by metagenomics and culture.</title>
        <authorList>
            <person name="Gilroy R."/>
            <person name="Ravi A."/>
            <person name="Getino M."/>
            <person name="Pursley I."/>
            <person name="Horton D.L."/>
            <person name="Alikhan N.F."/>
            <person name="Baker D."/>
            <person name="Gharbi K."/>
            <person name="Hall N."/>
            <person name="Watson M."/>
            <person name="Adriaenssens E.M."/>
            <person name="Foster-Nyarko E."/>
            <person name="Jarju S."/>
            <person name="Secka A."/>
            <person name="Antonio M."/>
            <person name="Oren A."/>
            <person name="Chaudhuri R.R."/>
            <person name="La Ragione R."/>
            <person name="Hildebrand F."/>
            <person name="Pallen M.J."/>
        </authorList>
    </citation>
    <scope>NUCLEOTIDE SEQUENCE</scope>
    <source>
        <strain evidence="1">CHK193-16274</strain>
    </source>
</reference>
<dbReference type="EMBL" id="DYWV01000351">
    <property type="protein sequence ID" value="HJF41273.1"/>
    <property type="molecule type" value="Genomic_DNA"/>
</dbReference>
<gene>
    <name evidence="1" type="ORF">K8V91_10135</name>
</gene>
<comment type="caution">
    <text evidence="1">The sequence shown here is derived from an EMBL/GenBank/DDBJ whole genome shotgun (WGS) entry which is preliminary data.</text>
</comment>
<evidence type="ECO:0000313" key="2">
    <source>
        <dbReference type="Proteomes" id="UP000749320"/>
    </source>
</evidence>
<accession>A0A921KJF5</accession>
<reference evidence="1" key="2">
    <citation type="submission" date="2021-09" db="EMBL/GenBank/DDBJ databases">
        <authorList>
            <person name="Gilroy R."/>
        </authorList>
    </citation>
    <scope>NUCLEOTIDE SEQUENCE</scope>
    <source>
        <strain evidence="1">CHK193-16274</strain>
    </source>
</reference>
<protein>
    <submittedName>
        <fullName evidence="1">Uncharacterized protein</fullName>
    </submittedName>
</protein>
<dbReference type="Proteomes" id="UP000749320">
    <property type="component" value="Unassembled WGS sequence"/>
</dbReference>
<evidence type="ECO:0000313" key="1">
    <source>
        <dbReference type="EMBL" id="HJF41273.1"/>
    </source>
</evidence>
<dbReference type="AlphaFoldDB" id="A0A921KJF5"/>
<proteinExistence type="predicted"/>
<name>A0A921KJF5_9FIRM</name>
<organism evidence="1 2">
    <name type="scientific">Thomasclavelia spiroformis</name>
    <dbReference type="NCBI Taxonomy" id="29348"/>
    <lineage>
        <taxon>Bacteria</taxon>
        <taxon>Bacillati</taxon>
        <taxon>Bacillota</taxon>
        <taxon>Erysipelotrichia</taxon>
        <taxon>Erysipelotrichales</taxon>
        <taxon>Coprobacillaceae</taxon>
        <taxon>Thomasclavelia</taxon>
    </lineage>
</organism>